<evidence type="ECO:0000259" key="1">
    <source>
        <dbReference type="Pfam" id="PF04717"/>
    </source>
</evidence>
<dbReference type="SUPFAM" id="SSF69279">
    <property type="entry name" value="Phage tail proteins"/>
    <property type="match status" value="1"/>
</dbReference>
<sequence>MLGEETSSTPVVQINGRPLTAEVAAKLTSATVDDSLGVPDMLVLRFLDDGAEVLGLAGVEIGTPVTLAVQQSGDGAPTKLFSGEVTAMEVELTTGGTRTVVRGYDLSHRLYRGRRVESFVNQKPADIVRAKAGGVGLQMGSVEAAGGVLEHVAQAGVSDWALLQRLAVRTGAVLAVKEGKLEFRRATSASTAPGGANARRDPLVLEKGVNLVSLRACVSAADQVPSVEVRSWDVKQKKAIIGTATAGTTSATVDGLDPGKLAKVVKAPPLVEARTTQPDQQGCTTMATAIADRIGGTHAELEGMARGNPKLRAGAAVSLAGVGKPFNGSYTLTSTRHEFGADRGYLTAFTVSNTSDRTAYGLATAGGSEARSGRMHGVAVGVVSDVKDKERLGRVRVTFPALSDNFVSTWARTLQPGAGKGRGWVILPEVGDEVLVAFGLGDFEEPYVLGGLYNGKDLPTVPMDKHVDGGTGSIVRRAFVSRTGMLLELLEEPGKESITLSTHDGKQRVTLVQKADAAIEIVSEGPVTVTAKKDVKVATSGGNIALESSSGDITLKGMNVTIDAKTDCAIKGVNVKLTAQAAGELTGATVKVAGQGTAELSASGSTTVRGALVKIN</sequence>
<keyword evidence="3" id="KW-1185">Reference proteome</keyword>
<name>A0A0A0JX46_9MICO</name>
<dbReference type="EMBL" id="AVPL01000020">
    <property type="protein sequence ID" value="KGN41284.1"/>
    <property type="molecule type" value="Genomic_DNA"/>
</dbReference>
<dbReference type="Gene3D" id="2.40.50.230">
    <property type="entry name" value="Gp5 N-terminal domain"/>
    <property type="match status" value="1"/>
</dbReference>
<feature type="domain" description="Gp5/Type VI secretion system Vgr protein OB-fold" evidence="1">
    <location>
        <begin position="380"/>
        <end position="453"/>
    </location>
</feature>
<evidence type="ECO:0000313" key="2">
    <source>
        <dbReference type="EMBL" id="KGN41284.1"/>
    </source>
</evidence>
<gene>
    <name evidence="2" type="ORF">N801_08630</name>
</gene>
<dbReference type="InterPro" id="IPR006531">
    <property type="entry name" value="Gp5/Vgr_OB"/>
</dbReference>
<proteinExistence type="predicted"/>
<dbReference type="AlphaFoldDB" id="A0A0A0JX46"/>
<organism evidence="2 3">
    <name type="scientific">Knoellia aerolata DSM 18566</name>
    <dbReference type="NCBI Taxonomy" id="1385519"/>
    <lineage>
        <taxon>Bacteria</taxon>
        <taxon>Bacillati</taxon>
        <taxon>Actinomycetota</taxon>
        <taxon>Actinomycetes</taxon>
        <taxon>Micrococcales</taxon>
        <taxon>Intrasporangiaceae</taxon>
        <taxon>Knoellia</taxon>
    </lineage>
</organism>
<evidence type="ECO:0000313" key="3">
    <source>
        <dbReference type="Proteomes" id="UP000030013"/>
    </source>
</evidence>
<dbReference type="Pfam" id="PF04717">
    <property type="entry name" value="Phage_base_V"/>
    <property type="match status" value="1"/>
</dbReference>
<reference evidence="2 3" key="1">
    <citation type="submission" date="2013-08" db="EMBL/GenBank/DDBJ databases">
        <title>The genome sequence of Knoellia aerolata.</title>
        <authorList>
            <person name="Zhu W."/>
            <person name="Wang G."/>
        </authorList>
    </citation>
    <scope>NUCLEOTIDE SEQUENCE [LARGE SCALE GENOMIC DNA]</scope>
    <source>
        <strain evidence="2 3">DSM 18566</strain>
    </source>
</reference>
<dbReference type="eggNOG" id="COG3501">
    <property type="taxonomic scope" value="Bacteria"/>
</dbReference>
<dbReference type="SUPFAM" id="SSF69255">
    <property type="entry name" value="gp5 N-terminal domain-like"/>
    <property type="match status" value="1"/>
</dbReference>
<accession>A0A0A0JX46</accession>
<protein>
    <submittedName>
        <fullName evidence="2">Type IV secretion protein Rhs</fullName>
    </submittedName>
</protein>
<dbReference type="Proteomes" id="UP000030013">
    <property type="component" value="Unassembled WGS sequence"/>
</dbReference>
<dbReference type="InterPro" id="IPR037026">
    <property type="entry name" value="Vgr_OB-fold_dom_sf"/>
</dbReference>
<dbReference type="STRING" id="1385519.N801_08630"/>
<dbReference type="InterPro" id="IPR047702">
    <property type="entry name" value="VgrG-rel"/>
</dbReference>
<dbReference type="RefSeq" id="WP_052112801.1">
    <property type="nucleotide sequence ID" value="NZ_AVPL01000020.1"/>
</dbReference>
<comment type="caution">
    <text evidence="2">The sequence shown here is derived from an EMBL/GenBank/DDBJ whole genome shotgun (WGS) entry which is preliminary data.</text>
</comment>
<dbReference type="NCBIfam" id="NF033848">
    <property type="entry name" value="VgrG_rel"/>
    <property type="match status" value="1"/>
</dbReference>
<dbReference type="Pfam" id="PF05954">
    <property type="entry name" value="Phage_GPD"/>
    <property type="match status" value="1"/>
</dbReference>